<dbReference type="AlphaFoldDB" id="A0A166IFD2"/>
<dbReference type="EMBL" id="KV417561">
    <property type="protein sequence ID" value="KZP19757.1"/>
    <property type="molecule type" value="Genomic_DNA"/>
</dbReference>
<evidence type="ECO:0000313" key="3">
    <source>
        <dbReference type="EMBL" id="KZP19757.1"/>
    </source>
</evidence>
<dbReference type="InterPro" id="IPR041457">
    <property type="entry name" value="CxC2_KDZ-assoc"/>
</dbReference>
<dbReference type="PANTHER" id="PTHR33104:SF2">
    <property type="entry name" value="CXC3 LIKE CYSTEINE CLUSTER DOMAIN-CONTAINING PROTEIN"/>
    <property type="match status" value="1"/>
</dbReference>
<evidence type="ECO:0000256" key="1">
    <source>
        <dbReference type="SAM" id="MobiDB-lite"/>
    </source>
</evidence>
<proteinExistence type="predicted"/>
<gene>
    <name evidence="3" type="ORF">FIBSPDRAFT_743329</name>
</gene>
<dbReference type="Proteomes" id="UP000076532">
    <property type="component" value="Unassembled WGS sequence"/>
</dbReference>
<dbReference type="OrthoDB" id="8861403at2759"/>
<evidence type="ECO:0000259" key="2">
    <source>
        <dbReference type="Pfam" id="PF18803"/>
    </source>
</evidence>
<reference evidence="3 4" key="1">
    <citation type="journal article" date="2016" name="Mol. Biol. Evol.">
        <title>Comparative Genomics of Early-Diverging Mushroom-Forming Fungi Provides Insights into the Origins of Lignocellulose Decay Capabilities.</title>
        <authorList>
            <person name="Nagy L.G."/>
            <person name="Riley R."/>
            <person name="Tritt A."/>
            <person name="Adam C."/>
            <person name="Daum C."/>
            <person name="Floudas D."/>
            <person name="Sun H."/>
            <person name="Yadav J.S."/>
            <person name="Pangilinan J."/>
            <person name="Larsson K.H."/>
            <person name="Matsuura K."/>
            <person name="Barry K."/>
            <person name="Labutti K."/>
            <person name="Kuo R."/>
            <person name="Ohm R.A."/>
            <person name="Bhattacharya S.S."/>
            <person name="Shirouzu T."/>
            <person name="Yoshinaga Y."/>
            <person name="Martin F.M."/>
            <person name="Grigoriev I.V."/>
            <person name="Hibbett D.S."/>
        </authorList>
    </citation>
    <scope>NUCLEOTIDE SEQUENCE [LARGE SCALE GENOMIC DNA]</scope>
    <source>
        <strain evidence="3 4">CBS 109695</strain>
    </source>
</reference>
<feature type="compositionally biased region" description="Basic and acidic residues" evidence="1">
    <location>
        <begin position="911"/>
        <end position="929"/>
    </location>
</feature>
<sequence>MKRSRVVTSSDIPEPSPSSTLFRTTCTNNNARRLAQAHAVTLRSSRNRDRNRQTQLSLHTAFQTNTELSDNESQQLDGDDDDHADAQQFDGGSIDLQADGAQEDSNSDVLDGPKRPAVNFLPEYIEKNTHTTFAQPRPCQDWLPYRREYLDEMHRHDGLTASERPLTCPDCAMQDGVIKCIDCLPGALKCGQCAVNCHGQLPLHRLQRWQGAYFTTESLQNIGLEIQAGHEGANCDNPSPKSTNFEVLDTSGQHTITLSFCGCPGAAHPRVQLLRTGWFPASVDRPNTAFTFDVLNTFQLVNLQGKLSAYDFYQSLLHKTDNLGVQRRRDESSSSTGDRYGQLLPAIRIWRHLKMLKRSGRGLDPLGVESTVDGECAVECPACPHPGKNLPVNWQDAPAAIRWTYALVLTIDANFKLSLKEKNIQSDPALGDGWAHWVPRQEFYDYLVENGGAVEVNYCDSDLKAVNTAARNSKNYRASGAGACLCGRHGLLRKNGLGSLQIGERYPNMDYIVFCGLVRCILISLWFSYDIVCQWSRNLLSRVKTLPEHMQVDPDILNAAEKTLPKFHEFNHGYNCQAEYSLNITRHAGRMNCEDPERWWSYVNPASMSTKEMGEGSREDTLDDFARSYNFRKITGFGSFYPPKLDEAIEMRATHQNAFEKFDETFPEDITRKWADEVTAWDADHTKPNPYVEPTQATSMPALKLELAQEEAADAMRGIFRTQDRSIASFLSNTLDLEDEQRLIILQTKSKATDLQASARQEKSNTLHLRITRFRETQVVYMPGVPELRAEASNSNHPPELECLWLPSAIPRDQRDQACVPGLVKTETRFQLALADDTLANLRRLLRISATIREHTRSNGAGTSQRLGSRSQNVLHRFTDKIARCVARYRAAYAALVSLDPEGDWKERLQELKPDDVRSPHREHADEGNKKHKKKKRKHNDTTLPSEGKHQLSWIWLRNGPQGRPTMENLTPDQITDDMRAEWARMQARADRWSEEVIWLVEEMRRILHYFEWKANWWRKQHNRRTDTSPDTIRGLNAYAAKQAGLITALGHSFAQKWYPFHLKHSISVEWPLDFIPIA</sequence>
<feature type="region of interest" description="Disordered" evidence="1">
    <location>
        <begin position="911"/>
        <end position="947"/>
    </location>
</feature>
<name>A0A166IFD2_9AGAM</name>
<dbReference type="STRING" id="436010.A0A166IFD2"/>
<organism evidence="3 4">
    <name type="scientific">Athelia psychrophila</name>
    <dbReference type="NCBI Taxonomy" id="1759441"/>
    <lineage>
        <taxon>Eukaryota</taxon>
        <taxon>Fungi</taxon>
        <taxon>Dikarya</taxon>
        <taxon>Basidiomycota</taxon>
        <taxon>Agaricomycotina</taxon>
        <taxon>Agaricomycetes</taxon>
        <taxon>Agaricomycetidae</taxon>
        <taxon>Atheliales</taxon>
        <taxon>Atheliaceae</taxon>
        <taxon>Athelia</taxon>
    </lineage>
</organism>
<feature type="region of interest" description="Disordered" evidence="1">
    <location>
        <begin position="66"/>
        <end position="91"/>
    </location>
</feature>
<dbReference type="Pfam" id="PF18803">
    <property type="entry name" value="CxC2"/>
    <property type="match status" value="1"/>
</dbReference>
<evidence type="ECO:0000313" key="4">
    <source>
        <dbReference type="Proteomes" id="UP000076532"/>
    </source>
</evidence>
<keyword evidence="4" id="KW-1185">Reference proteome</keyword>
<dbReference type="PANTHER" id="PTHR33104">
    <property type="entry name" value="SI:DKEY-29D5.2"/>
    <property type="match status" value="1"/>
</dbReference>
<feature type="compositionally biased region" description="Basic residues" evidence="1">
    <location>
        <begin position="930"/>
        <end position="939"/>
    </location>
</feature>
<dbReference type="Pfam" id="PF18758">
    <property type="entry name" value="KDZ"/>
    <property type="match status" value="1"/>
</dbReference>
<protein>
    <recommendedName>
        <fullName evidence="2">CxC2-like cysteine cluster KDZ transposase-associated domain-containing protein</fullName>
    </recommendedName>
</protein>
<feature type="region of interest" description="Disordered" evidence="1">
    <location>
        <begin position="1"/>
        <end position="22"/>
    </location>
</feature>
<dbReference type="InterPro" id="IPR040521">
    <property type="entry name" value="KDZ"/>
</dbReference>
<accession>A0A166IFD2</accession>
<feature type="domain" description="CxC2-like cysteine cluster KDZ transposase-associated" evidence="2">
    <location>
        <begin position="219"/>
        <end position="324"/>
    </location>
</feature>